<dbReference type="EMBL" id="MBTF01000004">
    <property type="protein sequence ID" value="OOQ60928.1"/>
    <property type="molecule type" value="Genomic_DNA"/>
</dbReference>
<comment type="caution">
    <text evidence="2">The sequence shown here is derived from an EMBL/GenBank/DDBJ whole genome shotgun (WGS) entry which is preliminary data.</text>
</comment>
<keyword evidence="1" id="KW-0812">Transmembrane</keyword>
<protein>
    <submittedName>
        <fullName evidence="2">Uncharacterized protein</fullName>
    </submittedName>
</protein>
<evidence type="ECO:0000313" key="2">
    <source>
        <dbReference type="EMBL" id="OOQ60928.1"/>
    </source>
</evidence>
<feature type="transmembrane region" description="Helical" evidence="1">
    <location>
        <begin position="44"/>
        <end position="62"/>
    </location>
</feature>
<accession>A0A1S9PK18</accession>
<dbReference type="AlphaFoldDB" id="A0A1S9PK18"/>
<dbReference type="Proteomes" id="UP000189739">
    <property type="component" value="Unassembled WGS sequence"/>
</dbReference>
<dbReference type="STRING" id="1792845.BC343_23495"/>
<feature type="transmembrane region" description="Helical" evidence="1">
    <location>
        <begin position="88"/>
        <end position="106"/>
    </location>
</feature>
<evidence type="ECO:0000313" key="3">
    <source>
        <dbReference type="Proteomes" id="UP000189739"/>
    </source>
</evidence>
<feature type="transmembrane region" description="Helical" evidence="1">
    <location>
        <begin position="20"/>
        <end position="37"/>
    </location>
</feature>
<reference evidence="2 3" key="1">
    <citation type="submission" date="2016-07" db="EMBL/GenBank/DDBJ databases">
        <title>Genomic analysis of zinc-resistant bacterium Mucilaginibacter pedocola TBZ30.</title>
        <authorList>
            <person name="Huang J."/>
            <person name="Tang J."/>
        </authorList>
    </citation>
    <scope>NUCLEOTIDE SEQUENCE [LARGE SCALE GENOMIC DNA]</scope>
    <source>
        <strain evidence="2 3">TBZ30</strain>
    </source>
</reference>
<keyword evidence="3" id="KW-1185">Reference proteome</keyword>
<gene>
    <name evidence="2" type="ORF">BC343_23495</name>
</gene>
<name>A0A1S9PK18_9SPHI</name>
<proteinExistence type="predicted"/>
<organism evidence="2 3">
    <name type="scientific">Mucilaginibacter pedocola</name>
    <dbReference type="NCBI Taxonomy" id="1792845"/>
    <lineage>
        <taxon>Bacteria</taxon>
        <taxon>Pseudomonadati</taxon>
        <taxon>Bacteroidota</taxon>
        <taxon>Sphingobacteriia</taxon>
        <taxon>Sphingobacteriales</taxon>
        <taxon>Sphingobacteriaceae</taxon>
        <taxon>Mucilaginibacter</taxon>
    </lineage>
</organism>
<keyword evidence="1" id="KW-1133">Transmembrane helix</keyword>
<keyword evidence="1" id="KW-0472">Membrane</keyword>
<sequence length="122" mass="13283">MLSAFGLLTMNVYKMNQPFGFLLLLVGVIGILTTFFNQTKVARLTAFVSLALVALLLLAAFLKVKTSFSFIPFKGIAAYLTSKIKFRWGWIPLFVGPVLAVIGALSSRKSLIVPPQDTTTAV</sequence>
<evidence type="ECO:0000256" key="1">
    <source>
        <dbReference type="SAM" id="Phobius"/>
    </source>
</evidence>